<sequence>MDYFVQLIQKTGLKMVPFIKTVIIYFMLGTFEYENHGKLWSTVVKIFPIISLMIFIFLYGINTSKGHRSRQFLLIGLIFSSIGDILLNIDFFPEGMGAFAVAQIFYISSFGFKPLKPLIGVVLYCIGAAGVSLFYQTLPTILKFGLPIYGTLLLTMCWRALARIAENPFDLKNFPKLACAIGAVLFVISDSLIAFDKFYIPLSFAPLSIMVTYYAAQFGITLSIVELDARSSNKMKINGGKNKLKAQ</sequence>
<keyword evidence="4 9" id="KW-1133">Transmembrane helix</keyword>
<evidence type="ECO:0000256" key="6">
    <source>
        <dbReference type="ARBA" id="ARBA00035673"/>
    </source>
</evidence>
<evidence type="ECO:0000256" key="8">
    <source>
        <dbReference type="ARBA" id="ARBA00049560"/>
    </source>
</evidence>
<feature type="transmembrane region" description="Helical" evidence="9">
    <location>
        <begin position="12"/>
        <end position="33"/>
    </location>
</feature>
<comment type="similarity">
    <text evidence="2">Belongs to the TMEM86 family.</text>
</comment>
<comment type="catalytic activity">
    <reaction evidence="8">
        <text>a 1-O-(1Z-alkenyl)-sn-glycero-3-phosphocholine + H2O = a 2,3-saturated aldehyde + sn-glycerol 3-phosphocholine</text>
        <dbReference type="Rhea" id="RHEA:22544"/>
        <dbReference type="ChEBI" id="CHEBI:15377"/>
        <dbReference type="ChEBI" id="CHEBI:16870"/>
        <dbReference type="ChEBI" id="CHEBI:73359"/>
        <dbReference type="ChEBI" id="CHEBI:77287"/>
        <dbReference type="EC" id="3.3.2.2"/>
    </reaction>
</comment>
<evidence type="ECO:0000313" key="11">
    <source>
        <dbReference type="EMBL" id="SSX28490.1"/>
    </source>
</evidence>
<keyword evidence="3 9" id="KW-0812">Transmembrane</keyword>
<feature type="transmembrane region" description="Helical" evidence="9">
    <location>
        <begin position="144"/>
        <end position="162"/>
    </location>
</feature>
<keyword evidence="5 9" id="KW-0472">Membrane</keyword>
<dbReference type="EC" id="3.3.2.2" evidence="6"/>
<evidence type="ECO:0000256" key="4">
    <source>
        <dbReference type="ARBA" id="ARBA00022989"/>
    </source>
</evidence>
<comment type="catalytic activity">
    <reaction evidence="7">
        <text>a 1-O-(1Z-alkenyl)-sn-glycero-3-phosphoethanolamine + H2O = a 2,3-saturated aldehyde + sn-glycero-3-phosphoethanolamine</text>
        <dbReference type="Rhea" id="RHEA:16905"/>
        <dbReference type="ChEBI" id="CHEBI:15377"/>
        <dbReference type="ChEBI" id="CHEBI:73359"/>
        <dbReference type="ChEBI" id="CHEBI:77288"/>
        <dbReference type="ChEBI" id="CHEBI:143890"/>
        <dbReference type="EC" id="3.3.2.2"/>
    </reaction>
</comment>
<feature type="transmembrane region" description="Helical" evidence="9">
    <location>
        <begin position="174"/>
        <end position="195"/>
    </location>
</feature>
<accession>A0A336KTL6</accession>
<dbReference type="VEuPathDB" id="VectorBase:CSON000116"/>
<organism evidence="10">
    <name type="scientific">Culicoides sonorensis</name>
    <name type="common">Biting midge</name>
    <dbReference type="NCBI Taxonomy" id="179676"/>
    <lineage>
        <taxon>Eukaryota</taxon>
        <taxon>Metazoa</taxon>
        <taxon>Ecdysozoa</taxon>
        <taxon>Arthropoda</taxon>
        <taxon>Hexapoda</taxon>
        <taxon>Insecta</taxon>
        <taxon>Pterygota</taxon>
        <taxon>Neoptera</taxon>
        <taxon>Endopterygota</taxon>
        <taxon>Diptera</taxon>
        <taxon>Nematocera</taxon>
        <taxon>Chironomoidea</taxon>
        <taxon>Ceratopogonidae</taxon>
        <taxon>Ceratopogoninae</taxon>
        <taxon>Culicoides</taxon>
        <taxon>Monoculicoides</taxon>
    </lineage>
</organism>
<dbReference type="GO" id="GO:0047408">
    <property type="term" value="F:alkenylglycerophosphocholine hydrolase activity"/>
    <property type="evidence" value="ECO:0007669"/>
    <property type="project" value="UniProtKB-EC"/>
</dbReference>
<protein>
    <recommendedName>
        <fullName evidence="6">lysoplasmalogenase</fullName>
        <ecNumber evidence="6">3.3.2.2</ecNumber>
    </recommendedName>
</protein>
<dbReference type="PANTHER" id="PTHR31885:SF6">
    <property type="entry name" value="GH04784P"/>
    <property type="match status" value="1"/>
</dbReference>
<feature type="transmembrane region" description="Helical" evidence="9">
    <location>
        <begin position="39"/>
        <end position="60"/>
    </location>
</feature>
<dbReference type="OMA" id="ACLIWPA"/>
<dbReference type="GO" id="GO:0016020">
    <property type="term" value="C:membrane"/>
    <property type="evidence" value="ECO:0007669"/>
    <property type="project" value="UniProtKB-SubCell"/>
</dbReference>
<feature type="transmembrane region" description="Helical" evidence="9">
    <location>
        <begin position="119"/>
        <end position="138"/>
    </location>
</feature>
<dbReference type="EMBL" id="UFQT01001014">
    <property type="protein sequence ID" value="SSX28490.1"/>
    <property type="molecule type" value="Genomic_DNA"/>
</dbReference>
<dbReference type="EMBL" id="UFQS01001014">
    <property type="protein sequence ID" value="SSX08574.1"/>
    <property type="molecule type" value="Genomic_DNA"/>
</dbReference>
<proteinExistence type="inferred from homology"/>
<evidence type="ECO:0000256" key="5">
    <source>
        <dbReference type="ARBA" id="ARBA00023136"/>
    </source>
</evidence>
<name>A0A336KTL6_CULSO</name>
<dbReference type="InterPro" id="IPR012506">
    <property type="entry name" value="TMEM86B-like"/>
</dbReference>
<evidence type="ECO:0000256" key="3">
    <source>
        <dbReference type="ARBA" id="ARBA00022692"/>
    </source>
</evidence>
<evidence type="ECO:0000313" key="10">
    <source>
        <dbReference type="EMBL" id="SSX08574.1"/>
    </source>
</evidence>
<evidence type="ECO:0000256" key="9">
    <source>
        <dbReference type="SAM" id="Phobius"/>
    </source>
</evidence>
<gene>
    <name evidence="10" type="primary">CSON000116</name>
</gene>
<reference evidence="11" key="2">
    <citation type="submission" date="2018-07" db="EMBL/GenBank/DDBJ databases">
        <authorList>
            <person name="Quirk P.G."/>
            <person name="Krulwich T.A."/>
        </authorList>
    </citation>
    <scope>NUCLEOTIDE SEQUENCE</scope>
</reference>
<evidence type="ECO:0000256" key="2">
    <source>
        <dbReference type="ARBA" id="ARBA00007375"/>
    </source>
</evidence>
<reference evidence="10" key="1">
    <citation type="submission" date="2018-04" db="EMBL/GenBank/DDBJ databases">
        <authorList>
            <person name="Go L.Y."/>
            <person name="Mitchell J.A."/>
        </authorList>
    </citation>
    <scope>NUCLEOTIDE SEQUENCE</scope>
    <source>
        <tissue evidence="10">Whole organism</tissue>
    </source>
</reference>
<evidence type="ECO:0000256" key="7">
    <source>
        <dbReference type="ARBA" id="ARBA00049458"/>
    </source>
</evidence>
<dbReference type="PANTHER" id="PTHR31885">
    <property type="entry name" value="GH04784P"/>
    <property type="match status" value="1"/>
</dbReference>
<dbReference type="Pfam" id="PF07947">
    <property type="entry name" value="YhhN"/>
    <property type="match status" value="1"/>
</dbReference>
<feature type="transmembrane region" description="Helical" evidence="9">
    <location>
        <begin position="207"/>
        <end position="227"/>
    </location>
</feature>
<dbReference type="AlphaFoldDB" id="A0A336KTL6"/>
<evidence type="ECO:0000256" key="1">
    <source>
        <dbReference type="ARBA" id="ARBA00004141"/>
    </source>
</evidence>
<feature type="transmembrane region" description="Helical" evidence="9">
    <location>
        <begin position="72"/>
        <end position="89"/>
    </location>
</feature>
<comment type="subcellular location">
    <subcellularLocation>
        <location evidence="1">Membrane</location>
        <topology evidence="1">Multi-pass membrane protein</topology>
    </subcellularLocation>
</comment>